<evidence type="ECO:0008006" key="3">
    <source>
        <dbReference type="Google" id="ProtNLM"/>
    </source>
</evidence>
<proteinExistence type="predicted"/>
<organism evidence="1 2">
    <name type="scientific">Mycena albidolilacea</name>
    <dbReference type="NCBI Taxonomy" id="1033008"/>
    <lineage>
        <taxon>Eukaryota</taxon>
        <taxon>Fungi</taxon>
        <taxon>Dikarya</taxon>
        <taxon>Basidiomycota</taxon>
        <taxon>Agaricomycotina</taxon>
        <taxon>Agaricomycetes</taxon>
        <taxon>Agaricomycetidae</taxon>
        <taxon>Agaricales</taxon>
        <taxon>Marasmiineae</taxon>
        <taxon>Mycenaceae</taxon>
        <taxon>Mycena</taxon>
    </lineage>
</organism>
<accession>A0AAD7EWQ4</accession>
<keyword evidence="2" id="KW-1185">Reference proteome</keyword>
<protein>
    <recommendedName>
        <fullName evidence="3">F-box domain-containing protein</fullName>
    </recommendedName>
</protein>
<dbReference type="Gene3D" id="1.20.1280.50">
    <property type="match status" value="1"/>
</dbReference>
<reference evidence="1" key="1">
    <citation type="submission" date="2023-03" db="EMBL/GenBank/DDBJ databases">
        <title>Massive genome expansion in bonnet fungi (Mycena s.s.) driven by repeated elements and novel gene families across ecological guilds.</title>
        <authorList>
            <consortium name="Lawrence Berkeley National Laboratory"/>
            <person name="Harder C.B."/>
            <person name="Miyauchi S."/>
            <person name="Viragh M."/>
            <person name="Kuo A."/>
            <person name="Thoen E."/>
            <person name="Andreopoulos B."/>
            <person name="Lu D."/>
            <person name="Skrede I."/>
            <person name="Drula E."/>
            <person name="Henrissat B."/>
            <person name="Morin E."/>
            <person name="Kohler A."/>
            <person name="Barry K."/>
            <person name="LaButti K."/>
            <person name="Morin E."/>
            <person name="Salamov A."/>
            <person name="Lipzen A."/>
            <person name="Mereny Z."/>
            <person name="Hegedus B."/>
            <person name="Baldrian P."/>
            <person name="Stursova M."/>
            <person name="Weitz H."/>
            <person name="Taylor A."/>
            <person name="Grigoriev I.V."/>
            <person name="Nagy L.G."/>
            <person name="Martin F."/>
            <person name="Kauserud H."/>
        </authorList>
    </citation>
    <scope>NUCLEOTIDE SEQUENCE</scope>
    <source>
        <strain evidence="1">CBHHK002</strain>
    </source>
</reference>
<dbReference type="AlphaFoldDB" id="A0AAD7EWQ4"/>
<evidence type="ECO:0000313" key="1">
    <source>
        <dbReference type="EMBL" id="KAJ7356430.1"/>
    </source>
</evidence>
<sequence>MLSALAADRARVADLDAQILDLEHSLSALRYQKQLVQERLGSYSYPVLTLPNEIVAEIFIHFLPLYPLCPPLTGRSSPTILTQICQKWREIALATPKLWRAISLTADIDLEQRLHICHAWLTRSCSCPLSIRGLDAPQLLEAVIPCRARWEYLNLTLFPAYLPAFEGPMPLLRHLDLAVSDEDITVTIPAAPLLSSITLDFFNAVTPTIILPLAQLTSLILQHVYRNEYVAILRHTFKLVHCELGILYQHNEPLQHDIELPCLESLVLLAGTIHTMRHLDDFLVPALRSLRVEEVFLQPEPIAALSFFISKSRCKLQELRLTGAKIPLGSYREAFPSTEVSFET</sequence>
<dbReference type="EMBL" id="JARIHO010000008">
    <property type="protein sequence ID" value="KAJ7356430.1"/>
    <property type="molecule type" value="Genomic_DNA"/>
</dbReference>
<comment type="caution">
    <text evidence="1">The sequence shown here is derived from an EMBL/GenBank/DDBJ whole genome shotgun (WGS) entry which is preliminary data.</text>
</comment>
<gene>
    <name evidence="1" type="ORF">DFH08DRAFT_458725</name>
</gene>
<dbReference type="SUPFAM" id="SSF52047">
    <property type="entry name" value="RNI-like"/>
    <property type="match status" value="1"/>
</dbReference>
<dbReference type="Proteomes" id="UP001218218">
    <property type="component" value="Unassembled WGS sequence"/>
</dbReference>
<evidence type="ECO:0000313" key="2">
    <source>
        <dbReference type="Proteomes" id="UP001218218"/>
    </source>
</evidence>
<name>A0AAD7EWQ4_9AGAR</name>